<sequence length="367" mass="40592">MKNRTYVDINLLQSVPSSNLNRDDAGSPKTAQYGGVTRARVSSQAWKKAMRQYFIDHLEAKDLGTRTLELVSFVADKVQKLDDSITHTEAMDKSEKVINKAGLKTNPKSKKHPENDHKLKALFFVGNEQAQKLAQAVVDGETDKKVLQAILNDNPAIDISLFGRMAADDPTLNEDASAQVAHAVSTHAVRTEFDFFTATDDFSSKDNAGAGMLGTMEYNSSTLYRYANVAGHELVKQLGDPKKAAKAMALFIEAFVKSMPTGKSTTFANETLPSAIVVTVRNDRPVNLVNGFEEPVSSTNGYLEKSLNKLNKEFKQTNKFVNDPEFILTMGDPNLDKDNPESFKENDSFNELINKFVEQVTPLLSED</sequence>
<evidence type="ECO:0000313" key="3">
    <source>
        <dbReference type="Proteomes" id="UP000784700"/>
    </source>
</evidence>
<feature type="region of interest" description="Disordered" evidence="1">
    <location>
        <begin position="17"/>
        <end position="36"/>
    </location>
</feature>
<dbReference type="Pfam" id="PF09344">
    <property type="entry name" value="Cas_CT1975"/>
    <property type="match status" value="1"/>
</dbReference>
<dbReference type="Proteomes" id="UP000784700">
    <property type="component" value="Unassembled WGS sequence"/>
</dbReference>
<dbReference type="EMBL" id="QUBG01000003">
    <property type="protein sequence ID" value="TPR44119.1"/>
    <property type="molecule type" value="Genomic_DNA"/>
</dbReference>
<name>A0A9Q8INI6_9LACO</name>
<dbReference type="InterPro" id="IPR010148">
    <property type="entry name" value="CRISPR-assoc_prot_CT1975"/>
</dbReference>
<dbReference type="AlphaFoldDB" id="A0A9Q8INI6"/>
<comment type="caution">
    <text evidence="2">The sequence shown here is derived from an EMBL/GenBank/DDBJ whole genome shotgun (WGS) entry which is preliminary data.</text>
</comment>
<accession>A0A9Q8INI6</accession>
<evidence type="ECO:0000256" key="1">
    <source>
        <dbReference type="SAM" id="MobiDB-lite"/>
    </source>
</evidence>
<gene>
    <name evidence="2" type="primary">cas7e</name>
    <name evidence="2" type="ORF">DY130_03515</name>
</gene>
<reference evidence="2" key="1">
    <citation type="submission" date="2018-08" db="EMBL/GenBank/DDBJ databases">
        <title>Comparative genomics of wild bee and flower associated Lactobacillus reveals potential adaptation to the bee host.</title>
        <authorList>
            <person name="Vuong H.Q."/>
            <person name="Mcfrederick Q.S."/>
        </authorList>
    </citation>
    <scope>NUCLEOTIDE SEQUENCE</scope>
    <source>
        <strain evidence="2">HV_63</strain>
    </source>
</reference>
<dbReference type="RefSeq" id="WP_140934398.1">
    <property type="nucleotide sequence ID" value="NZ_QUBF01000003.1"/>
</dbReference>
<dbReference type="GeneID" id="58108329"/>
<organism evidence="2 3">
    <name type="scientific">Apilactobacillus micheneri</name>
    <dbReference type="NCBI Taxonomy" id="1899430"/>
    <lineage>
        <taxon>Bacteria</taxon>
        <taxon>Bacillati</taxon>
        <taxon>Bacillota</taxon>
        <taxon>Bacilli</taxon>
        <taxon>Lactobacillales</taxon>
        <taxon>Lactobacillaceae</taxon>
        <taxon>Apilactobacillus</taxon>
    </lineage>
</organism>
<proteinExistence type="predicted"/>
<protein>
    <submittedName>
        <fullName evidence="2">Type I-E CRISPR-associated protein Cas7/Cse4/CasC</fullName>
    </submittedName>
</protein>
<evidence type="ECO:0000313" key="2">
    <source>
        <dbReference type="EMBL" id="TPR44119.1"/>
    </source>
</evidence>
<dbReference type="NCBIfam" id="TIGR01869">
    <property type="entry name" value="casC_Cse4"/>
    <property type="match status" value="1"/>
</dbReference>